<dbReference type="EMBL" id="JAGVWF010000001">
    <property type="protein sequence ID" value="MBS3058809.1"/>
    <property type="molecule type" value="Genomic_DNA"/>
</dbReference>
<dbReference type="AlphaFoldDB" id="A0A7J4IYB3"/>
<organism evidence="2 4">
    <name type="scientific">Candidatus Iainarchaeum sp</name>
    <dbReference type="NCBI Taxonomy" id="3101447"/>
    <lineage>
        <taxon>Archaea</taxon>
        <taxon>Candidatus Iainarchaeota</taxon>
        <taxon>Candidatus Iainarchaeia</taxon>
        <taxon>Candidatus Iainarchaeales</taxon>
        <taxon>Candidatus Iainarchaeaceae</taxon>
        <taxon>Candidatus Iainarchaeum</taxon>
    </lineage>
</organism>
<keyword evidence="1" id="KW-0812">Transmembrane</keyword>
<reference evidence="3" key="3">
    <citation type="submission" date="2021-05" db="EMBL/GenBank/DDBJ databases">
        <title>Protein family content uncovers lineage relationships and bacterial pathway maintenance mechanisms in DPANN archaea.</title>
        <authorList>
            <person name="Castelle C.J."/>
            <person name="Meheust R."/>
            <person name="Jaffe A.L."/>
            <person name="Seitz K."/>
            <person name="Gong X."/>
            <person name="Baker B.J."/>
            <person name="Banfield J.F."/>
        </authorList>
    </citation>
    <scope>NUCLEOTIDE SEQUENCE</scope>
    <source>
        <strain evidence="3">RIFCSPHIGHO2_01_FULL_GW2011_AR10_43_9</strain>
    </source>
</reference>
<dbReference type="EMBL" id="DUFG01000006">
    <property type="protein sequence ID" value="HIH07946.1"/>
    <property type="molecule type" value="Genomic_DNA"/>
</dbReference>
<keyword evidence="1" id="KW-0472">Membrane</keyword>
<feature type="transmembrane region" description="Helical" evidence="1">
    <location>
        <begin position="12"/>
        <end position="33"/>
    </location>
</feature>
<dbReference type="Proteomes" id="UP000577419">
    <property type="component" value="Unassembled WGS sequence"/>
</dbReference>
<dbReference type="Proteomes" id="UP000683213">
    <property type="component" value="Unassembled WGS sequence"/>
</dbReference>
<evidence type="ECO:0000313" key="4">
    <source>
        <dbReference type="Proteomes" id="UP000577419"/>
    </source>
</evidence>
<evidence type="ECO:0000256" key="1">
    <source>
        <dbReference type="SAM" id="Phobius"/>
    </source>
</evidence>
<name>A0A7J4IYB3_9ARCH</name>
<keyword evidence="1" id="KW-1133">Transmembrane helix</keyword>
<evidence type="ECO:0000313" key="2">
    <source>
        <dbReference type="EMBL" id="HIH07946.1"/>
    </source>
</evidence>
<gene>
    <name evidence="2" type="ORF">HA237_01100</name>
    <name evidence="3" type="ORF">J4224_00080</name>
</gene>
<proteinExistence type="predicted"/>
<evidence type="ECO:0000313" key="3">
    <source>
        <dbReference type="EMBL" id="MBS3058809.1"/>
    </source>
</evidence>
<accession>A0A7J4IYB3</accession>
<reference evidence="2" key="1">
    <citation type="journal article" date="2020" name="bioRxiv">
        <title>A rank-normalized archaeal taxonomy based on genome phylogeny resolves widespread incomplete and uneven classifications.</title>
        <authorList>
            <person name="Rinke C."/>
            <person name="Chuvochina M."/>
            <person name="Mussig A.J."/>
            <person name="Chaumeil P.-A."/>
            <person name="Waite D.W."/>
            <person name="Whitman W.B."/>
            <person name="Parks D.H."/>
            <person name="Hugenholtz P."/>
        </authorList>
    </citation>
    <scope>NUCLEOTIDE SEQUENCE</scope>
    <source>
        <strain evidence="2">UBA10011</strain>
    </source>
</reference>
<protein>
    <submittedName>
        <fullName evidence="2">Class III signal peptide-containing protein</fullName>
    </submittedName>
</protein>
<comment type="caution">
    <text evidence="2">The sequence shown here is derived from an EMBL/GenBank/DDBJ whole genome shotgun (WGS) entry which is preliminary data.</text>
</comment>
<reference evidence="3" key="2">
    <citation type="submission" date="2021-03" db="EMBL/GenBank/DDBJ databases">
        <authorList>
            <person name="Jaffe A."/>
        </authorList>
    </citation>
    <scope>NUCLEOTIDE SEQUENCE</scope>
    <source>
        <strain evidence="3">RIFCSPHIGHO2_01_FULL_GW2011_AR10_43_9</strain>
    </source>
</reference>
<sequence>MLHRKGQGTTEYLIILAVIIVIALIVVGVLGWIPGVGTGITQSQSQAYWASTSPFAMTQYEVFSDGSTAPIIVLRNQTSNKLTLTDIRLTSTSLATTDTEFTGGSEKSAVNATAIDCGNSTDPYSYDVNISYSRTVGGSTLNLTQVGIRPLVGVCT</sequence>